<protein>
    <submittedName>
        <fullName evidence="2">Uncharacterized protein</fullName>
    </submittedName>
</protein>
<feature type="compositionally biased region" description="Pro residues" evidence="1">
    <location>
        <begin position="375"/>
        <end position="398"/>
    </location>
</feature>
<feature type="region of interest" description="Disordered" evidence="1">
    <location>
        <begin position="321"/>
        <end position="400"/>
    </location>
</feature>
<organism evidence="2 3">
    <name type="scientific">Rhizocola hellebori</name>
    <dbReference type="NCBI Taxonomy" id="1392758"/>
    <lineage>
        <taxon>Bacteria</taxon>
        <taxon>Bacillati</taxon>
        <taxon>Actinomycetota</taxon>
        <taxon>Actinomycetes</taxon>
        <taxon>Micromonosporales</taxon>
        <taxon>Micromonosporaceae</taxon>
        <taxon>Rhizocola</taxon>
    </lineage>
</organism>
<dbReference type="EMBL" id="BONY01000009">
    <property type="protein sequence ID" value="GIH03866.1"/>
    <property type="molecule type" value="Genomic_DNA"/>
</dbReference>
<proteinExistence type="predicted"/>
<dbReference type="AlphaFoldDB" id="A0A8J3VF34"/>
<evidence type="ECO:0000313" key="2">
    <source>
        <dbReference type="EMBL" id="GIH03866.1"/>
    </source>
</evidence>
<evidence type="ECO:0000313" key="3">
    <source>
        <dbReference type="Proteomes" id="UP000612899"/>
    </source>
</evidence>
<comment type="caution">
    <text evidence="2">The sequence shown here is derived from an EMBL/GenBank/DDBJ whole genome shotgun (WGS) entry which is preliminary data.</text>
</comment>
<gene>
    <name evidence="2" type="ORF">Rhe02_19330</name>
</gene>
<reference evidence="2" key="1">
    <citation type="submission" date="2021-01" db="EMBL/GenBank/DDBJ databases">
        <title>Whole genome shotgun sequence of Rhizocola hellebori NBRC 109834.</title>
        <authorList>
            <person name="Komaki H."/>
            <person name="Tamura T."/>
        </authorList>
    </citation>
    <scope>NUCLEOTIDE SEQUENCE</scope>
    <source>
        <strain evidence="2">NBRC 109834</strain>
    </source>
</reference>
<accession>A0A8J3VF34</accession>
<feature type="compositionally biased region" description="Low complexity" evidence="1">
    <location>
        <begin position="351"/>
        <end position="374"/>
    </location>
</feature>
<name>A0A8J3VF34_9ACTN</name>
<evidence type="ECO:0000256" key="1">
    <source>
        <dbReference type="SAM" id="MobiDB-lite"/>
    </source>
</evidence>
<sequence>MRQQHGAGLVLRDRCIDLTVFQATGEVGIVAWARQRLPRGVMVDGLVREVNCLARALSGLAARFGLAQMPVRLGFFPAGAQVRTVDIADIESIVDTASFWYRHWPADTVQSRSLRVLVCPRPALTALHTAAAEAGLANVDIELLPDACLRALAHQGDGEGRLDLPGVFTSAWRNGYIVHADSTPPQRPREPRLLHSPLAQPATPPAGLLHHVQPGLPATAASLAAQGLAMAAASGTALDTLLVAARREPSGTAAAFDGSRWSVHAIGQAPPAPPPVYDPVPLRQLRSARRRPGAHRAATRPRLAATATAVVAVSLLAPALPEPAGHPVTDIPSWQAAASPAMPSTPPPSAAPTLSPTPAATAAPPPAQVSAPVVTTPPAPSPAGPKPSPSPTPPPVPSPTLTVIGACHQGPLPQWAFTVDGSGYFSGFTAYPFHESCRGRKVAVRVVMRAGQVGATSGDTVKSELFVSIGGFEWARLWPRDIRTVELTIT</sequence>
<keyword evidence="3" id="KW-1185">Reference proteome</keyword>
<dbReference type="RefSeq" id="WP_203907759.1">
    <property type="nucleotide sequence ID" value="NZ_BONY01000009.1"/>
</dbReference>
<dbReference type="Proteomes" id="UP000612899">
    <property type="component" value="Unassembled WGS sequence"/>
</dbReference>